<keyword evidence="6" id="KW-1185">Reference proteome</keyword>
<dbReference type="SUPFAM" id="SSF117281">
    <property type="entry name" value="Kelch motif"/>
    <property type="match status" value="1"/>
</dbReference>
<gene>
    <name evidence="5" type="ORF">CEUTPL_LOCUS4491</name>
</gene>
<protein>
    <recommendedName>
        <fullName evidence="4">Host cell factor Kelch-repeats domain-containing protein</fullName>
    </recommendedName>
</protein>
<feature type="chain" id="PRO_5040111327" description="Host cell factor Kelch-repeats domain-containing protein" evidence="3">
    <location>
        <begin position="22"/>
        <end position="474"/>
    </location>
</feature>
<dbReference type="Proteomes" id="UP001152799">
    <property type="component" value="Chromosome 15"/>
</dbReference>
<evidence type="ECO:0000313" key="6">
    <source>
        <dbReference type="Proteomes" id="UP001152799"/>
    </source>
</evidence>
<feature type="domain" description="Host cell factor Kelch-repeats" evidence="4">
    <location>
        <begin position="25"/>
        <end position="137"/>
    </location>
</feature>
<name>A0A9N9QMI6_9CUCU</name>
<dbReference type="InterPro" id="IPR015915">
    <property type="entry name" value="Kelch-typ_b-propeller"/>
</dbReference>
<dbReference type="InterPro" id="IPR059124">
    <property type="entry name" value="Kelch_HCF"/>
</dbReference>
<dbReference type="Pfam" id="PF13854">
    <property type="entry name" value="Kelch_HCF"/>
    <property type="match status" value="1"/>
</dbReference>
<evidence type="ECO:0000313" key="5">
    <source>
        <dbReference type="EMBL" id="CAG9763837.1"/>
    </source>
</evidence>
<dbReference type="GO" id="GO:0006338">
    <property type="term" value="P:chromatin remodeling"/>
    <property type="evidence" value="ECO:0007669"/>
    <property type="project" value="TreeGrafter"/>
</dbReference>
<dbReference type="EMBL" id="OU892291">
    <property type="protein sequence ID" value="CAG9763837.1"/>
    <property type="molecule type" value="Genomic_DNA"/>
</dbReference>
<feature type="region of interest" description="Disordered" evidence="2">
    <location>
        <begin position="427"/>
        <end position="474"/>
    </location>
</feature>
<dbReference type="InterPro" id="IPR043536">
    <property type="entry name" value="HCF1/2"/>
</dbReference>
<reference evidence="5" key="1">
    <citation type="submission" date="2022-01" db="EMBL/GenBank/DDBJ databases">
        <authorList>
            <person name="King R."/>
        </authorList>
    </citation>
    <scope>NUCLEOTIDE SEQUENCE</scope>
</reference>
<dbReference type="PANTHER" id="PTHR46003">
    <property type="entry name" value="HOST CELL FACTOR"/>
    <property type="match status" value="1"/>
</dbReference>
<accession>A0A9N9QMI6</accession>
<keyword evidence="1" id="KW-0677">Repeat</keyword>
<dbReference type="AlphaFoldDB" id="A0A9N9QMI6"/>
<sequence>MRWKKTAPWTILICATCFASAQDANQYKDPYNRSLHTSTLINNKMFVFGGWVAVDANNRKLVAYEKEWKCTNTIGCLNLETMNWDYVDTSSGDESTVPCPRAGHCAVGVGTRIYVWSGRDGYQKAFQVCLKHLWYLDVDKPPAPSKLSLIKAETKIPVTPVVTAEKVNLCEKVTASQQAVATKPVVTVQPGLDTTIASPVSSNTIQNSTAKVVQQNSINVEQISGTQASDTATETQKRALTQIQPANIRTHNSVVGQEPTIIKTTPQVQQVFVQKGTNHKPGTFQPQHVTIVKTSSGLTLAPLLKSGTTEPVSTNGGQQVPVVSSTGNPINMRTFTNAETVNRSLVTTDALNPYPVASPAIHTCQRAQFDKSIAETPKTLFLSKNTKQVKIGGKQLTVQMISPGPNKTLPVVPFQSGIEKILRLPETPMILRPEPPTTQTSSSVGDAGQNKTTKRPGSADQTGLIKKNKKEDER</sequence>
<dbReference type="OrthoDB" id="10001928at2759"/>
<evidence type="ECO:0000256" key="2">
    <source>
        <dbReference type="SAM" id="MobiDB-lite"/>
    </source>
</evidence>
<feature type="signal peptide" evidence="3">
    <location>
        <begin position="1"/>
        <end position="21"/>
    </location>
</feature>
<evidence type="ECO:0000259" key="4">
    <source>
        <dbReference type="Pfam" id="PF13854"/>
    </source>
</evidence>
<dbReference type="Gene3D" id="2.120.10.80">
    <property type="entry name" value="Kelch-type beta propeller"/>
    <property type="match status" value="1"/>
</dbReference>
<proteinExistence type="predicted"/>
<keyword evidence="3" id="KW-0732">Signal</keyword>
<dbReference type="GO" id="GO:0003713">
    <property type="term" value="F:transcription coactivator activity"/>
    <property type="evidence" value="ECO:0007669"/>
    <property type="project" value="TreeGrafter"/>
</dbReference>
<dbReference type="PANTHER" id="PTHR46003:SF1">
    <property type="entry name" value="HOST CELL FACTOR"/>
    <property type="match status" value="1"/>
</dbReference>
<organism evidence="5 6">
    <name type="scientific">Ceutorhynchus assimilis</name>
    <name type="common">cabbage seed weevil</name>
    <dbReference type="NCBI Taxonomy" id="467358"/>
    <lineage>
        <taxon>Eukaryota</taxon>
        <taxon>Metazoa</taxon>
        <taxon>Ecdysozoa</taxon>
        <taxon>Arthropoda</taxon>
        <taxon>Hexapoda</taxon>
        <taxon>Insecta</taxon>
        <taxon>Pterygota</taxon>
        <taxon>Neoptera</taxon>
        <taxon>Endopterygota</taxon>
        <taxon>Coleoptera</taxon>
        <taxon>Polyphaga</taxon>
        <taxon>Cucujiformia</taxon>
        <taxon>Curculionidae</taxon>
        <taxon>Ceutorhynchinae</taxon>
        <taxon>Ceutorhynchus</taxon>
    </lineage>
</organism>
<evidence type="ECO:0000256" key="1">
    <source>
        <dbReference type="ARBA" id="ARBA00022737"/>
    </source>
</evidence>
<dbReference type="GO" id="GO:0035097">
    <property type="term" value="C:histone methyltransferase complex"/>
    <property type="evidence" value="ECO:0007669"/>
    <property type="project" value="TreeGrafter"/>
</dbReference>
<evidence type="ECO:0000256" key="3">
    <source>
        <dbReference type="SAM" id="SignalP"/>
    </source>
</evidence>
<feature type="region of interest" description="Disordered" evidence="2">
    <location>
        <begin position="307"/>
        <end position="326"/>
    </location>
</feature>